<evidence type="ECO:0000313" key="2">
    <source>
        <dbReference type="EMBL" id="NMF61127.1"/>
    </source>
</evidence>
<dbReference type="Gene3D" id="2.10.109.10">
    <property type="entry name" value="Umud Fragment, subunit A"/>
    <property type="match status" value="1"/>
</dbReference>
<keyword evidence="3" id="KW-1185">Reference proteome</keyword>
<dbReference type="NCBIfam" id="NF007621">
    <property type="entry name" value="PRK10276.1"/>
    <property type="match status" value="1"/>
</dbReference>
<dbReference type="CDD" id="cd06529">
    <property type="entry name" value="S24_LexA-like"/>
    <property type="match status" value="1"/>
</dbReference>
<dbReference type="InterPro" id="IPR015927">
    <property type="entry name" value="Peptidase_S24_S26A/B/C"/>
</dbReference>
<name>A0ABX1LY26_9CYAN</name>
<dbReference type="InterPro" id="IPR039418">
    <property type="entry name" value="LexA-like"/>
</dbReference>
<accession>A0ABX1LY26</accession>
<dbReference type="SUPFAM" id="SSF51306">
    <property type="entry name" value="LexA/Signal peptidase"/>
    <property type="match status" value="1"/>
</dbReference>
<dbReference type="Proteomes" id="UP000738376">
    <property type="component" value="Unassembled WGS sequence"/>
</dbReference>
<organism evidence="2 3">
    <name type="scientific">Pseudanabaena yagii GIHE-NHR1</name>
    <dbReference type="NCBI Taxonomy" id="2722753"/>
    <lineage>
        <taxon>Bacteria</taxon>
        <taxon>Bacillati</taxon>
        <taxon>Cyanobacteriota</taxon>
        <taxon>Cyanophyceae</taxon>
        <taxon>Pseudanabaenales</taxon>
        <taxon>Pseudanabaenaceae</taxon>
        <taxon>Pseudanabaena</taxon>
        <taxon>Pseudanabaena yagii</taxon>
    </lineage>
</organism>
<gene>
    <name evidence="2" type="primary">umuD</name>
    <name evidence="2" type="ORF">HC246_24660</name>
</gene>
<feature type="domain" description="Peptidase S24/S26A/S26B/S26C" evidence="1">
    <location>
        <begin position="19"/>
        <end position="135"/>
    </location>
</feature>
<keyword evidence="2" id="KW-0548">Nucleotidyltransferase</keyword>
<dbReference type="Pfam" id="PF00717">
    <property type="entry name" value="Peptidase_S24"/>
    <property type="match status" value="1"/>
</dbReference>
<keyword evidence="2" id="KW-0808">Transferase</keyword>
<sequence length="149" mass="17039">MVSISQIKKPCTDTRVKLPLYSSRVSAGFPSPADDLLEAHLDLNRYLVSQPATTFFMRFEGEPMLESGLQQGDLLIVDRSIEVTEQKIVVASVNSDLVIRRVSRNRRRLQLLSENPNCQLISITEDTEFQIWGVVTYVIRALHRPRRLQ</sequence>
<dbReference type="InterPro" id="IPR036286">
    <property type="entry name" value="LexA/Signal_pep-like_sf"/>
</dbReference>
<evidence type="ECO:0000313" key="3">
    <source>
        <dbReference type="Proteomes" id="UP000738376"/>
    </source>
</evidence>
<proteinExistence type="predicted"/>
<dbReference type="EMBL" id="JAAVJL010000006">
    <property type="protein sequence ID" value="NMF61127.1"/>
    <property type="molecule type" value="Genomic_DNA"/>
</dbReference>
<evidence type="ECO:0000259" key="1">
    <source>
        <dbReference type="Pfam" id="PF00717"/>
    </source>
</evidence>
<dbReference type="PANTHER" id="PTHR33516:SF2">
    <property type="entry name" value="LEXA REPRESSOR-RELATED"/>
    <property type="match status" value="1"/>
</dbReference>
<dbReference type="EC" id="2.7.7.7" evidence="2"/>
<dbReference type="RefSeq" id="WP_169366075.1">
    <property type="nucleotide sequence ID" value="NZ_JAAVJL010000006.1"/>
</dbReference>
<dbReference type="GO" id="GO:0003887">
    <property type="term" value="F:DNA-directed DNA polymerase activity"/>
    <property type="evidence" value="ECO:0007669"/>
    <property type="project" value="UniProtKB-EC"/>
</dbReference>
<comment type="caution">
    <text evidence="2">The sequence shown here is derived from an EMBL/GenBank/DDBJ whole genome shotgun (WGS) entry which is preliminary data.</text>
</comment>
<dbReference type="InterPro" id="IPR050077">
    <property type="entry name" value="LexA_repressor"/>
</dbReference>
<protein>
    <submittedName>
        <fullName evidence="2">Translesion error-prone DNA polymerase V autoproteolytic subunit</fullName>
        <ecNumber evidence="2">2.7.7.7</ecNumber>
    </submittedName>
</protein>
<dbReference type="PANTHER" id="PTHR33516">
    <property type="entry name" value="LEXA REPRESSOR"/>
    <property type="match status" value="1"/>
</dbReference>
<reference evidence="2 3" key="1">
    <citation type="submission" date="2020-03" db="EMBL/GenBank/DDBJ databases">
        <title>Draft Genome Sequence of 2-Methylisoborneol Producing Pseudanabaena yagii Strain GIHE-NHR1 Isolated from North Han River in South Korea.</title>
        <authorList>
            <person name="Jeong J."/>
        </authorList>
    </citation>
    <scope>NUCLEOTIDE SEQUENCE [LARGE SCALE GENOMIC DNA]</scope>
    <source>
        <strain evidence="2 3">GIHE-NHR1</strain>
    </source>
</reference>